<evidence type="ECO:0000313" key="2">
    <source>
        <dbReference type="EMBL" id="CAF3684758.1"/>
    </source>
</evidence>
<reference evidence="3" key="1">
    <citation type="submission" date="2021-02" db="EMBL/GenBank/DDBJ databases">
        <authorList>
            <person name="Nowell W R."/>
        </authorList>
    </citation>
    <scope>NUCLEOTIDE SEQUENCE</scope>
</reference>
<feature type="domain" description="Fibronectin type-III" evidence="1">
    <location>
        <begin position="53"/>
        <end position="111"/>
    </location>
</feature>
<dbReference type="InterPro" id="IPR013783">
    <property type="entry name" value="Ig-like_fold"/>
</dbReference>
<proteinExistence type="predicted"/>
<accession>A0A821XSF5</accession>
<dbReference type="SUPFAM" id="SSF49265">
    <property type="entry name" value="Fibronectin type III"/>
    <property type="match status" value="1"/>
</dbReference>
<organism evidence="3 4">
    <name type="scientific">Rotaria socialis</name>
    <dbReference type="NCBI Taxonomy" id="392032"/>
    <lineage>
        <taxon>Eukaryota</taxon>
        <taxon>Metazoa</taxon>
        <taxon>Spiralia</taxon>
        <taxon>Gnathifera</taxon>
        <taxon>Rotifera</taxon>
        <taxon>Eurotatoria</taxon>
        <taxon>Bdelloidea</taxon>
        <taxon>Philodinida</taxon>
        <taxon>Philodinidae</taxon>
        <taxon>Rotaria</taxon>
    </lineage>
</organism>
<feature type="non-terminal residue" evidence="3">
    <location>
        <position position="1"/>
    </location>
</feature>
<evidence type="ECO:0000313" key="4">
    <source>
        <dbReference type="Proteomes" id="UP000663838"/>
    </source>
</evidence>
<dbReference type="AlphaFoldDB" id="A0A821XSF5"/>
<dbReference type="Proteomes" id="UP000663865">
    <property type="component" value="Unassembled WGS sequence"/>
</dbReference>
<evidence type="ECO:0000313" key="3">
    <source>
        <dbReference type="EMBL" id="CAF4947830.1"/>
    </source>
</evidence>
<sequence>VGELDIYKTHVGQLSSGSTYLVRVVAHTSDGSVGESSEEIKVVTTPDLDLPDPPENLEARAISSTSIHISWSSPKPKNTPVTGYKSYYMEVTQIYFAKFFLGILVQGLFLI</sequence>
<gene>
    <name evidence="2" type="ORF">KIK155_LOCUS25580</name>
    <name evidence="3" type="ORF">TOA249_LOCUS33722</name>
</gene>
<dbReference type="CDD" id="cd00063">
    <property type="entry name" value="FN3"/>
    <property type="match status" value="1"/>
</dbReference>
<dbReference type="PROSITE" id="PS50853">
    <property type="entry name" value="FN3"/>
    <property type="match status" value="2"/>
</dbReference>
<dbReference type="Pfam" id="PF00041">
    <property type="entry name" value="fn3"/>
    <property type="match status" value="1"/>
</dbReference>
<feature type="domain" description="Fibronectin type-III" evidence="1">
    <location>
        <begin position="1"/>
        <end position="48"/>
    </location>
</feature>
<protein>
    <recommendedName>
        <fullName evidence="1">Fibronectin type-III domain-containing protein</fullName>
    </recommendedName>
</protein>
<dbReference type="InterPro" id="IPR003961">
    <property type="entry name" value="FN3_dom"/>
</dbReference>
<dbReference type="EMBL" id="CAJNYV010004632">
    <property type="protein sequence ID" value="CAF3684758.1"/>
    <property type="molecule type" value="Genomic_DNA"/>
</dbReference>
<evidence type="ECO:0000259" key="1">
    <source>
        <dbReference type="PROSITE" id="PS50853"/>
    </source>
</evidence>
<dbReference type="EMBL" id="CAJOBS010012179">
    <property type="protein sequence ID" value="CAF4947830.1"/>
    <property type="molecule type" value="Genomic_DNA"/>
</dbReference>
<dbReference type="Gene3D" id="2.60.40.10">
    <property type="entry name" value="Immunoglobulins"/>
    <property type="match status" value="2"/>
</dbReference>
<dbReference type="InterPro" id="IPR036116">
    <property type="entry name" value="FN3_sf"/>
</dbReference>
<name>A0A821XSF5_9BILA</name>
<comment type="caution">
    <text evidence="3">The sequence shown here is derived from an EMBL/GenBank/DDBJ whole genome shotgun (WGS) entry which is preliminary data.</text>
</comment>
<dbReference type="Proteomes" id="UP000663838">
    <property type="component" value="Unassembled WGS sequence"/>
</dbReference>